<reference evidence="1 2" key="1">
    <citation type="submission" date="2023-01" db="EMBL/GenBank/DDBJ databases">
        <authorList>
            <person name="Whitehead M."/>
        </authorList>
    </citation>
    <scope>NUCLEOTIDE SEQUENCE [LARGE SCALE GENOMIC DNA]</scope>
</reference>
<dbReference type="Proteomes" id="UP001160148">
    <property type="component" value="Unassembled WGS sequence"/>
</dbReference>
<dbReference type="EMBL" id="CARXXK010000001">
    <property type="protein sequence ID" value="CAI6346538.1"/>
    <property type="molecule type" value="Genomic_DNA"/>
</dbReference>
<accession>A0AAV0VQ84</accession>
<protein>
    <submittedName>
        <fullName evidence="1">Uncharacterized protein</fullName>
    </submittedName>
</protein>
<keyword evidence="2" id="KW-1185">Reference proteome</keyword>
<dbReference type="AlphaFoldDB" id="A0AAV0VQ84"/>
<dbReference type="PROSITE" id="PS51257">
    <property type="entry name" value="PROKAR_LIPOPROTEIN"/>
    <property type="match status" value="1"/>
</dbReference>
<organism evidence="1 2">
    <name type="scientific">Macrosiphum euphorbiae</name>
    <name type="common">potato aphid</name>
    <dbReference type="NCBI Taxonomy" id="13131"/>
    <lineage>
        <taxon>Eukaryota</taxon>
        <taxon>Metazoa</taxon>
        <taxon>Ecdysozoa</taxon>
        <taxon>Arthropoda</taxon>
        <taxon>Hexapoda</taxon>
        <taxon>Insecta</taxon>
        <taxon>Pterygota</taxon>
        <taxon>Neoptera</taxon>
        <taxon>Paraneoptera</taxon>
        <taxon>Hemiptera</taxon>
        <taxon>Sternorrhyncha</taxon>
        <taxon>Aphidomorpha</taxon>
        <taxon>Aphidoidea</taxon>
        <taxon>Aphididae</taxon>
        <taxon>Macrosiphini</taxon>
        <taxon>Macrosiphum</taxon>
    </lineage>
</organism>
<comment type="caution">
    <text evidence="1">The sequence shown here is derived from an EMBL/GenBank/DDBJ whole genome shotgun (WGS) entry which is preliminary data.</text>
</comment>
<evidence type="ECO:0000313" key="1">
    <source>
        <dbReference type="EMBL" id="CAI6346538.1"/>
    </source>
</evidence>
<proteinExistence type="predicted"/>
<evidence type="ECO:0000313" key="2">
    <source>
        <dbReference type="Proteomes" id="UP001160148"/>
    </source>
</evidence>
<gene>
    <name evidence="1" type="ORF">MEUPH1_LOCUS3438</name>
</gene>
<sequence>MASKQTNAIEINSAAAGQTIGSGAVAAAFCSCHGHIQLANVVKHMFLILAQGRRRLGLFTMIRTDQKYYNYKRM</sequence>
<name>A0AAV0VQ84_9HEMI</name>